<dbReference type="AlphaFoldDB" id="A0A085WQQ1"/>
<organism evidence="2 3">
    <name type="scientific">Hyalangium minutum</name>
    <dbReference type="NCBI Taxonomy" id="394096"/>
    <lineage>
        <taxon>Bacteria</taxon>
        <taxon>Pseudomonadati</taxon>
        <taxon>Myxococcota</taxon>
        <taxon>Myxococcia</taxon>
        <taxon>Myxococcales</taxon>
        <taxon>Cystobacterineae</taxon>
        <taxon>Archangiaceae</taxon>
        <taxon>Hyalangium</taxon>
    </lineage>
</organism>
<accession>A0A085WQQ1</accession>
<dbReference type="Proteomes" id="UP000028725">
    <property type="component" value="Unassembled WGS sequence"/>
</dbReference>
<feature type="region of interest" description="Disordered" evidence="1">
    <location>
        <begin position="387"/>
        <end position="410"/>
    </location>
</feature>
<proteinExistence type="predicted"/>
<gene>
    <name evidence="2" type="ORF">DB31_5056</name>
</gene>
<sequence>MGTRGSLGEAAQIATFEVNNGELLQTVIRDSKTPPGTQLRTRILALTRQGELKLQSTQATSGSRSFSWSATCASSALSHGYFEVPGLLCSAFLSGATSLAVDARGGVHAATSVSGGSLSCGSNPIAPATYSRFTGACEPVLSPLPAFRNSGMAVDETTLHFAYLAQSSYELFYRSRPLGGRSEWTEERVAGQGNPVYEMRVLLHNGLPHVLVNRTNGEVELYRRDSGAWSRVALPALMTGEPLSARMVDGTLDANGNLVLLVESYQKVFYQRAGGFELIPLPKDGVAAGFGGSVRVDGRGQVHVTYVYDEIGSNPDGLGGYVISGRGIYGVYDGTAWTSYELGPIAYPRIATRDDGPLRVVHGLYKGRHPPLALTEVARDGSLRSELINPEQSGPEGGSPSPDPFYHPTAAVGPDGTIAAAWDGHRVFIRPPDAQFVRERTTITFTFGGTGGGRVRSADGTIDCTSTCTVELPVGSRHQLFFEPDARSVLEQYPGYEPFLSLYGYIWFDVPAGPTTPASIRFRHTPVAAVLPITTANGSTVGVNRFAARDGRVAIIATTNGDISFGGTVATLPSGEVLAVREANGQVWAATVPMTPVAIGIQSNGTTSALFYADRSLSFPSGTVGSNSAPVLVLAHYANGSFQALERLADVPSGTQLMAAAVGNDDTAGLVLSNVNGFGSLGVSAFNLFVYRNSTGSVLFRGLQADAAAAGTAGLALANGRATVALPNPFNTVALSTLTLFQDGAPTGTQTVRGGVLTAIVLGPDRVLSLWHPTEGYLDIGNGYVPFNAQAYFLAEHALDGRPLAATPVSNLDLRAGHFALTSTASGTISVRPSYNAGLEYGRINDPSYFFTYGGDLLGNKATPLMSSADGTSFWVAVRHQGTVNYEITKVGPTYITVVLQLRLP</sequence>
<comment type="caution">
    <text evidence="2">The sequence shown here is derived from an EMBL/GenBank/DDBJ whole genome shotgun (WGS) entry which is preliminary data.</text>
</comment>
<protein>
    <submittedName>
        <fullName evidence="2">Uncharacterized protein</fullName>
    </submittedName>
</protein>
<evidence type="ECO:0000256" key="1">
    <source>
        <dbReference type="SAM" id="MobiDB-lite"/>
    </source>
</evidence>
<keyword evidence="3" id="KW-1185">Reference proteome</keyword>
<dbReference type="EMBL" id="JMCB01000003">
    <property type="protein sequence ID" value="KFE70014.1"/>
    <property type="molecule type" value="Genomic_DNA"/>
</dbReference>
<evidence type="ECO:0000313" key="2">
    <source>
        <dbReference type="EMBL" id="KFE70014.1"/>
    </source>
</evidence>
<name>A0A085WQQ1_9BACT</name>
<reference evidence="2 3" key="1">
    <citation type="submission" date="2014-04" db="EMBL/GenBank/DDBJ databases">
        <title>Genome assembly of Hyalangium minutum DSM 14724.</title>
        <authorList>
            <person name="Sharma G."/>
            <person name="Subramanian S."/>
        </authorList>
    </citation>
    <scope>NUCLEOTIDE SEQUENCE [LARGE SCALE GENOMIC DNA]</scope>
    <source>
        <strain evidence="2 3">DSM 14724</strain>
    </source>
</reference>
<evidence type="ECO:0000313" key="3">
    <source>
        <dbReference type="Proteomes" id="UP000028725"/>
    </source>
</evidence>